<dbReference type="PANTHER" id="PTHR34720:SF9">
    <property type="entry name" value="BLR4714 PROTEIN"/>
    <property type="match status" value="1"/>
</dbReference>
<evidence type="ECO:0000313" key="2">
    <source>
        <dbReference type="Proteomes" id="UP000271870"/>
    </source>
</evidence>
<keyword evidence="2" id="KW-1185">Reference proteome</keyword>
<protein>
    <submittedName>
        <fullName evidence="1">Tandem-95 repeat protein</fullName>
    </submittedName>
</protein>
<proteinExistence type="predicted"/>
<dbReference type="Pfam" id="PF17963">
    <property type="entry name" value="Big_9"/>
    <property type="match status" value="2"/>
</dbReference>
<comment type="caution">
    <text evidence="1">The sequence shown here is derived from an EMBL/GenBank/DDBJ whole genome shotgun (WGS) entry which is preliminary data.</text>
</comment>
<dbReference type="PANTHER" id="PTHR34720">
    <property type="entry name" value="MICROCYSTIN DEPENDENT PROTEIN"/>
    <property type="match status" value="1"/>
</dbReference>
<dbReference type="Proteomes" id="UP000271870">
    <property type="component" value="Unassembled WGS sequence"/>
</dbReference>
<dbReference type="SUPFAM" id="SSF49313">
    <property type="entry name" value="Cadherin-like"/>
    <property type="match status" value="1"/>
</dbReference>
<organism evidence="1 2">
    <name type="scientific">Dickeya undicola</name>
    <dbReference type="NCBI Taxonomy" id="1577887"/>
    <lineage>
        <taxon>Bacteria</taxon>
        <taxon>Pseudomonadati</taxon>
        <taxon>Pseudomonadota</taxon>
        <taxon>Gammaproteobacteria</taxon>
        <taxon>Enterobacterales</taxon>
        <taxon>Pectobacteriaceae</taxon>
        <taxon>Dickeya</taxon>
    </lineage>
</organism>
<name>A0ABX9WPU1_9GAMM</name>
<dbReference type="InterPro" id="IPR015919">
    <property type="entry name" value="Cadherin-like_sf"/>
</dbReference>
<accession>A0ABX9WPU1</accession>
<reference evidence="1 2" key="1">
    <citation type="submission" date="2018-11" db="EMBL/GenBank/DDBJ databases">
        <title>Characterization of surface water Dickeya isolates.</title>
        <authorList>
            <person name="Van Gijsegem F."/>
            <person name="Pedron J."/>
        </authorList>
    </citation>
    <scope>NUCLEOTIDE SEQUENCE [LARGE SCALE GENOMIC DNA]</scope>
    <source>
        <strain evidence="1 2">FVG10-MFV-A16</strain>
    </source>
</reference>
<dbReference type="Gene3D" id="2.60.40.2810">
    <property type="match status" value="2"/>
</dbReference>
<dbReference type="EMBL" id="RJLS01000027">
    <property type="protein sequence ID" value="RNM20715.1"/>
    <property type="molecule type" value="Genomic_DNA"/>
</dbReference>
<evidence type="ECO:0000313" key="1">
    <source>
        <dbReference type="EMBL" id="RNM20715.1"/>
    </source>
</evidence>
<gene>
    <name evidence="1" type="ORF">EFS38_17550</name>
</gene>
<dbReference type="NCBIfam" id="NF012211">
    <property type="entry name" value="tand_rpt_95"/>
    <property type="match status" value="2"/>
</dbReference>
<sequence>MATGTLTVTVTAVNDAPVAGADTATTDEDTPVTVDVLANDLDADGNPLTLTAASAGNGTVVINPDGTLTYTPNANFNGTDTVTYTVSDGAGGVTTGTLTITVTAVNDAPEMLGETTLTTSANTPVSVNVLNNSRDVDGDPLTVTSVSVNNGRVLVSADGTMTYIPNPGFSGTDVVSYTLSDPQGSTARGLLTVVVSALPGTDGNTATDGAGQMNYVPPPENAGLPPTFTPGRLSAEMEAREYDPVLLDAVNAIKGLGGSALLLGNQPGSQAIAGVKSLGTSSGLDLAQGSINQVVRDFEPTSTFEFLNDAQNQPVTNPATLGEGIPIGPETAQNNNTIIPTQDEPAVTVDQQLQSIAMREQQALRDLIRALS</sequence>